<dbReference type="STRING" id="1212489.Ldro_2208"/>
<dbReference type="InterPro" id="IPR036412">
    <property type="entry name" value="HAD-like_sf"/>
</dbReference>
<dbReference type="Gene3D" id="3.40.50.1000">
    <property type="entry name" value="HAD superfamily/HAD-like"/>
    <property type="match status" value="1"/>
</dbReference>
<dbReference type="InterPro" id="IPR014403">
    <property type="entry name" value="APS1/VSP"/>
</dbReference>
<evidence type="ECO:0000256" key="2">
    <source>
        <dbReference type="ARBA" id="ARBA00023180"/>
    </source>
</evidence>
<dbReference type="InterPro" id="IPR023214">
    <property type="entry name" value="HAD_sf"/>
</dbReference>
<gene>
    <name evidence="3" type="ORF">Ldro_2208</name>
</gene>
<dbReference type="PANTHER" id="PTHR31284:SF10">
    <property type="entry name" value="ACID PHOSPHATASE-LIKE PROTEIN"/>
    <property type="match status" value="1"/>
</dbReference>
<evidence type="ECO:0000313" key="4">
    <source>
        <dbReference type="Proteomes" id="UP000054736"/>
    </source>
</evidence>
<dbReference type="AlphaFoldDB" id="A0A0W0SRC3"/>
<evidence type="ECO:0000313" key="3">
    <source>
        <dbReference type="EMBL" id="KTC85883.1"/>
    </source>
</evidence>
<dbReference type="InterPro" id="IPR005519">
    <property type="entry name" value="Acid_phosphat_B-like"/>
</dbReference>
<proteinExistence type="predicted"/>
<reference evidence="3 4" key="1">
    <citation type="submission" date="2015-11" db="EMBL/GenBank/DDBJ databases">
        <title>Genomic analysis of 38 Legionella species identifies large and diverse effector repertoires.</title>
        <authorList>
            <person name="Burstein D."/>
            <person name="Amaro F."/>
            <person name="Zusman T."/>
            <person name="Lifshitz Z."/>
            <person name="Cohen O."/>
            <person name="Gilbert J.A."/>
            <person name="Pupko T."/>
            <person name="Shuman H.A."/>
            <person name="Segal G."/>
        </authorList>
    </citation>
    <scope>NUCLEOTIDE SEQUENCE [LARGE SCALE GENOMIC DNA]</scope>
    <source>
        <strain evidence="3 4">ATCC 700990</strain>
    </source>
</reference>
<keyword evidence="2" id="KW-0325">Glycoprotein</keyword>
<dbReference type="Pfam" id="PF03767">
    <property type="entry name" value="Acid_phosphat_B"/>
    <property type="match status" value="1"/>
</dbReference>
<dbReference type="PANTHER" id="PTHR31284">
    <property type="entry name" value="ACID PHOSPHATASE-LIKE PROTEIN"/>
    <property type="match status" value="1"/>
</dbReference>
<name>A0A0W0SRC3_9GAMM</name>
<dbReference type="PATRIC" id="fig|1212489.4.peg.2331"/>
<dbReference type="EMBL" id="LNXY01000027">
    <property type="protein sequence ID" value="KTC85883.1"/>
    <property type="molecule type" value="Genomic_DNA"/>
</dbReference>
<organism evidence="3 4">
    <name type="scientific">Legionella drozanskii LLAP-1</name>
    <dbReference type="NCBI Taxonomy" id="1212489"/>
    <lineage>
        <taxon>Bacteria</taxon>
        <taxon>Pseudomonadati</taxon>
        <taxon>Pseudomonadota</taxon>
        <taxon>Gammaproteobacteria</taxon>
        <taxon>Legionellales</taxon>
        <taxon>Legionellaceae</taxon>
        <taxon>Legionella</taxon>
    </lineage>
</organism>
<evidence type="ECO:0000256" key="1">
    <source>
        <dbReference type="ARBA" id="ARBA00022729"/>
    </source>
</evidence>
<dbReference type="Proteomes" id="UP000054736">
    <property type="component" value="Unassembled WGS sequence"/>
</dbReference>
<keyword evidence="4" id="KW-1185">Reference proteome</keyword>
<protein>
    <submittedName>
        <fullName evidence="3">Acid phosphatase, class B</fullName>
    </submittedName>
</protein>
<accession>A0A0W0SRC3</accession>
<sequence length="232" mass="26188">MPIYSFTGLLMKKLSFRTIILGLALSIASFSYAEPLNIGILKNELMVYHDSGHYLKEISCVVAKAQNYILQQAALNERGGNKKKLAIVFDIDETSLSNYEKIAQHRFSATHKQIVQAILAADAPAIQPMLSLYKSARKRGIEVFFVTGRSMALMKATRKNLLRAGYHHWAGLYLRPDDYKQPSIIPFKLQARKSITQQGYTIIASIGDQNSDFRGGYTQKGFKLPNPYYYLP</sequence>
<dbReference type="SUPFAM" id="SSF56784">
    <property type="entry name" value="HAD-like"/>
    <property type="match status" value="1"/>
</dbReference>
<dbReference type="PIRSF" id="PIRSF002674">
    <property type="entry name" value="VSP"/>
    <property type="match status" value="1"/>
</dbReference>
<comment type="caution">
    <text evidence="3">The sequence shown here is derived from an EMBL/GenBank/DDBJ whole genome shotgun (WGS) entry which is preliminary data.</text>
</comment>
<keyword evidence="1" id="KW-0732">Signal</keyword>